<accession>A0ABU3TTN6</accession>
<protein>
    <submittedName>
        <fullName evidence="3">Fibrobacter succinogenes major paralogous domain-containing protein</fullName>
    </submittedName>
</protein>
<dbReference type="Proteomes" id="UP001249959">
    <property type="component" value="Unassembled WGS sequence"/>
</dbReference>
<dbReference type="InterPro" id="IPR011871">
    <property type="entry name" value="Fib_succ_major"/>
</dbReference>
<sequence>MFQRFLSLCMFCAMLFLISCEEKTPSVNTPCGPSSVLATANSATKITVQWGGSDCSNQATLGYNGTRIWRKSSIDTVYRPVINLPFPGKNANDYSATYSYVDSTLTPNVQYTYKVQHWFADAVSTFRTASATTKSIVLPASPGPLELYNRTEEAIAILFVASSTSLTEPTLGIKIFRKLASESDAAYVQIADVDPFGVKHYIDRNLKPSTAYTYKAFQYNINGNGPEAVATFSTLSFSIPEVTISGKTWMLNNLDVTKYRNGDVIPEIKSLEAWKAATTGAWCYYNFQSDINTTIWGKLYNKYAIEDPRGLAPKGWHIPTKVEWMETITAVGPGGAPKLKVATSWRYSSSINKGTNTSGFSAYPAGGIIRGQFDPIKSNEESYFWTKPAAGDDVKYYIYLNAESNDVGVYPDVIEGGLHGFSVRCRKD</sequence>
<feature type="signal peptide" evidence="1">
    <location>
        <begin position="1"/>
        <end position="21"/>
    </location>
</feature>
<keyword evidence="4" id="KW-1185">Reference proteome</keyword>
<dbReference type="InterPro" id="IPR003961">
    <property type="entry name" value="FN3_dom"/>
</dbReference>
<dbReference type="PROSITE" id="PS51257">
    <property type="entry name" value="PROKAR_LIPOPROTEIN"/>
    <property type="match status" value="1"/>
</dbReference>
<dbReference type="PROSITE" id="PS50853">
    <property type="entry name" value="FN3"/>
    <property type="match status" value="1"/>
</dbReference>
<gene>
    <name evidence="3" type="ORF">PQG45_09275</name>
</gene>
<dbReference type="RefSeq" id="WP_315574390.1">
    <property type="nucleotide sequence ID" value="NZ_JARDXH010000001.1"/>
</dbReference>
<name>A0ABU3TTN6_9BACT</name>
<dbReference type="Gene3D" id="2.60.40.10">
    <property type="entry name" value="Immunoglobulins"/>
    <property type="match status" value="1"/>
</dbReference>
<dbReference type="InterPro" id="IPR013783">
    <property type="entry name" value="Ig-like_fold"/>
</dbReference>
<evidence type="ECO:0000259" key="2">
    <source>
        <dbReference type="PROSITE" id="PS50853"/>
    </source>
</evidence>
<dbReference type="NCBIfam" id="TIGR02145">
    <property type="entry name" value="Fib_succ_major"/>
    <property type="match status" value="1"/>
</dbReference>
<feature type="chain" id="PRO_5046236234" evidence="1">
    <location>
        <begin position="22"/>
        <end position="428"/>
    </location>
</feature>
<feature type="domain" description="Fibronectin type-III" evidence="2">
    <location>
        <begin position="141"/>
        <end position="242"/>
    </location>
</feature>
<proteinExistence type="predicted"/>
<organism evidence="3 4">
    <name type="scientific">Aquirufa regiilacus</name>
    <dbReference type="NCBI Taxonomy" id="3024868"/>
    <lineage>
        <taxon>Bacteria</taxon>
        <taxon>Pseudomonadati</taxon>
        <taxon>Bacteroidota</taxon>
        <taxon>Cytophagia</taxon>
        <taxon>Cytophagales</taxon>
        <taxon>Flectobacillaceae</taxon>
        <taxon>Aquirufa</taxon>
    </lineage>
</organism>
<reference evidence="3 4" key="1">
    <citation type="submission" date="2023-09" db="EMBL/GenBank/DDBJ databases">
        <title>Aquirufa genomes.</title>
        <authorList>
            <person name="Pitt A."/>
        </authorList>
    </citation>
    <scope>NUCLEOTIDE SEQUENCE [LARGE SCALE GENOMIC DNA]</scope>
    <source>
        <strain evidence="3 4">LEOWEIH-7C</strain>
    </source>
</reference>
<dbReference type="Pfam" id="PF09603">
    <property type="entry name" value="Fib_succ_major"/>
    <property type="match status" value="1"/>
</dbReference>
<dbReference type="SUPFAM" id="SSF49265">
    <property type="entry name" value="Fibronectin type III"/>
    <property type="match status" value="1"/>
</dbReference>
<evidence type="ECO:0000313" key="3">
    <source>
        <dbReference type="EMBL" id="MDU0809223.1"/>
    </source>
</evidence>
<evidence type="ECO:0000256" key="1">
    <source>
        <dbReference type="SAM" id="SignalP"/>
    </source>
</evidence>
<evidence type="ECO:0000313" key="4">
    <source>
        <dbReference type="Proteomes" id="UP001249959"/>
    </source>
</evidence>
<keyword evidence="1" id="KW-0732">Signal</keyword>
<dbReference type="InterPro" id="IPR036116">
    <property type="entry name" value="FN3_sf"/>
</dbReference>
<comment type="caution">
    <text evidence="3">The sequence shown here is derived from an EMBL/GenBank/DDBJ whole genome shotgun (WGS) entry which is preliminary data.</text>
</comment>
<dbReference type="EMBL" id="JAVNWW010000004">
    <property type="protein sequence ID" value="MDU0809223.1"/>
    <property type="molecule type" value="Genomic_DNA"/>
</dbReference>